<sequence>MSARKNKKLKYLIRKVNRTYEEFDKKKFAKSLKAAGVSKEDTEDIVNEVYQGLEPLSSTTKIHQQTYRALKKISKVDAANYNIKRAIYKLGPTGYPFEVLCAEMFKAKGYETQVSVLKKGVNVLHEVDVVAERADGDIYCECKFHNRKYYKNDVKIPLYVHSRYLDIKEANPELKFQYALMSNTQFSEDAIAYANGVGLLLYSMNYPKKNTFCQLIQKYRIYPITALSTLRAREKKALLQRNIVVIKHLERKHLEKLGLSKNEINKVMREVKLLLKRD</sequence>
<dbReference type="SUPFAM" id="SSF52980">
    <property type="entry name" value="Restriction endonuclease-like"/>
    <property type="match status" value="1"/>
</dbReference>
<evidence type="ECO:0000256" key="3">
    <source>
        <dbReference type="PROSITE-ProRule" id="PRU00492"/>
    </source>
</evidence>
<dbReference type="InterPro" id="IPR007560">
    <property type="entry name" value="Restrct_endonuc_IV_Mrr"/>
</dbReference>
<dbReference type="InterPro" id="IPR005144">
    <property type="entry name" value="ATP-cone_dom"/>
</dbReference>
<comment type="caution">
    <text evidence="5">The sequence shown here is derived from an EMBL/GenBank/DDBJ whole genome shotgun (WGS) entry which is preliminary data.</text>
</comment>
<reference evidence="6" key="1">
    <citation type="journal article" date="2019" name="Int. J. Syst. Evol. Microbiol.">
        <title>Halobacteriovorax valvorus sp. nov., a novel prokaryotic predator isolated from coastal seawater of China.</title>
        <authorList>
            <person name="Chen M.-X."/>
        </authorList>
    </citation>
    <scope>NUCLEOTIDE SEQUENCE [LARGE SCALE GENOMIC DNA]</scope>
    <source>
        <strain evidence="6">BL9</strain>
    </source>
</reference>
<dbReference type="Gene3D" id="3.40.1350.10">
    <property type="match status" value="1"/>
</dbReference>
<dbReference type="Pfam" id="PF22357">
    <property type="entry name" value="AF1548-like_C"/>
    <property type="match status" value="1"/>
</dbReference>
<accession>A0ABY0IJM2</accession>
<dbReference type="RefSeq" id="WP_115362048.1">
    <property type="nucleotide sequence ID" value="NZ_QDKL01000002.1"/>
</dbReference>
<protein>
    <submittedName>
        <fullName evidence="5">ATPase</fullName>
    </submittedName>
</protein>
<evidence type="ECO:0000256" key="1">
    <source>
        <dbReference type="ARBA" id="ARBA00022741"/>
    </source>
</evidence>
<dbReference type="InterPro" id="IPR011335">
    <property type="entry name" value="Restrct_endonuc-II-like"/>
</dbReference>
<keyword evidence="2 3" id="KW-0067">ATP-binding</keyword>
<dbReference type="Proteomes" id="UP000443582">
    <property type="component" value="Unassembled WGS sequence"/>
</dbReference>
<gene>
    <name evidence="5" type="ORF">DAY19_10240</name>
</gene>
<dbReference type="PROSITE" id="PS51161">
    <property type="entry name" value="ATP_CONE"/>
    <property type="match status" value="1"/>
</dbReference>
<evidence type="ECO:0000313" key="6">
    <source>
        <dbReference type="Proteomes" id="UP000443582"/>
    </source>
</evidence>
<dbReference type="InterPro" id="IPR054374">
    <property type="entry name" value="AF1548-like_C"/>
</dbReference>
<keyword evidence="1 3" id="KW-0547">Nucleotide-binding</keyword>
<organism evidence="5 6">
    <name type="scientific">Halobacteriovorax vibrionivorans</name>
    <dbReference type="NCBI Taxonomy" id="2152716"/>
    <lineage>
        <taxon>Bacteria</taxon>
        <taxon>Pseudomonadati</taxon>
        <taxon>Bdellovibrionota</taxon>
        <taxon>Bacteriovoracia</taxon>
        <taxon>Bacteriovoracales</taxon>
        <taxon>Halobacteriovoraceae</taxon>
        <taxon>Halobacteriovorax</taxon>
    </lineage>
</organism>
<proteinExistence type="predicted"/>
<evidence type="ECO:0000313" key="5">
    <source>
        <dbReference type="EMBL" id="RZF22051.1"/>
    </source>
</evidence>
<name>A0ABY0IJM2_9BACT</name>
<dbReference type="Pfam" id="PF04471">
    <property type="entry name" value="Mrr_cat"/>
    <property type="match status" value="1"/>
</dbReference>
<evidence type="ECO:0000256" key="2">
    <source>
        <dbReference type="ARBA" id="ARBA00022840"/>
    </source>
</evidence>
<keyword evidence="6" id="KW-1185">Reference proteome</keyword>
<feature type="domain" description="ATP-cone" evidence="4">
    <location>
        <begin position="11"/>
        <end position="96"/>
    </location>
</feature>
<dbReference type="EMBL" id="QDKL01000002">
    <property type="protein sequence ID" value="RZF22051.1"/>
    <property type="molecule type" value="Genomic_DNA"/>
</dbReference>
<dbReference type="InterPro" id="IPR011856">
    <property type="entry name" value="tRNA_endonuc-like_dom_sf"/>
</dbReference>
<evidence type="ECO:0000259" key="4">
    <source>
        <dbReference type="PROSITE" id="PS51161"/>
    </source>
</evidence>